<dbReference type="AlphaFoldDB" id="A0A238LAY9"/>
<dbReference type="RefSeq" id="WP_093990346.1">
    <property type="nucleotide sequence ID" value="NZ_FXZK01000001.1"/>
</dbReference>
<gene>
    <name evidence="1" type="ORF">LOM8899_00257</name>
</gene>
<dbReference type="Proteomes" id="UP000201613">
    <property type="component" value="Unassembled WGS sequence"/>
</dbReference>
<proteinExistence type="predicted"/>
<reference evidence="2" key="1">
    <citation type="submission" date="2017-05" db="EMBL/GenBank/DDBJ databases">
        <authorList>
            <person name="Rodrigo-Torres L."/>
            <person name="Arahal R. D."/>
            <person name="Lucena T."/>
        </authorList>
    </citation>
    <scope>NUCLEOTIDE SEQUENCE [LARGE SCALE GENOMIC DNA]</scope>
    <source>
        <strain evidence="2">CECT 8899</strain>
    </source>
</reference>
<evidence type="ECO:0000313" key="1">
    <source>
        <dbReference type="EMBL" id="SMY06136.1"/>
    </source>
</evidence>
<name>A0A238LAY9_9RHOB</name>
<evidence type="ECO:0000313" key="2">
    <source>
        <dbReference type="Proteomes" id="UP000201613"/>
    </source>
</evidence>
<dbReference type="OrthoDB" id="7848249at2"/>
<sequence>MRKCTYFYATSRDFLALMDLVEAEESFVYAVHPDMHSPEIHLYDHARAIPDPLRLVPGRIPHDLFLVPPGTEVRAASYRHISGTRYSLRPPEFSAAVVIRLFGEHPAGPLIRSQFWGHGTAPETLQLERTLFRHMRRTFRNVRGPKLGAEAYAQLLSGRRLTFDVKAPPELDLRPDQIELQPEHSPGHPH</sequence>
<dbReference type="EMBL" id="FXZK01000001">
    <property type="protein sequence ID" value="SMY06136.1"/>
    <property type="molecule type" value="Genomic_DNA"/>
</dbReference>
<keyword evidence="2" id="KW-1185">Reference proteome</keyword>
<organism evidence="1 2">
    <name type="scientific">Flavimaricola marinus</name>
    <dbReference type="NCBI Taxonomy" id="1819565"/>
    <lineage>
        <taxon>Bacteria</taxon>
        <taxon>Pseudomonadati</taxon>
        <taxon>Pseudomonadota</taxon>
        <taxon>Alphaproteobacteria</taxon>
        <taxon>Rhodobacterales</taxon>
        <taxon>Paracoccaceae</taxon>
        <taxon>Flavimaricola</taxon>
    </lineage>
</organism>
<accession>A0A238LAY9</accession>
<protein>
    <submittedName>
        <fullName evidence="1">Uncharacterized protein</fullName>
    </submittedName>
</protein>